<keyword evidence="7" id="KW-1185">Reference proteome</keyword>
<feature type="transmembrane region" description="Helical" evidence="5">
    <location>
        <begin position="363"/>
        <end position="386"/>
    </location>
</feature>
<evidence type="ECO:0000256" key="4">
    <source>
        <dbReference type="ARBA" id="ARBA00023136"/>
    </source>
</evidence>
<dbReference type="InterPro" id="IPR002293">
    <property type="entry name" value="AA/rel_permease1"/>
</dbReference>
<proteinExistence type="predicted"/>
<feature type="transmembrane region" description="Helical" evidence="5">
    <location>
        <begin position="501"/>
        <end position="519"/>
    </location>
</feature>
<feature type="transmembrane region" description="Helical" evidence="5">
    <location>
        <begin position="217"/>
        <end position="237"/>
    </location>
</feature>
<name>A0A511MLI9_9NOCA</name>
<dbReference type="GO" id="GO:0022857">
    <property type="term" value="F:transmembrane transporter activity"/>
    <property type="evidence" value="ECO:0007669"/>
    <property type="project" value="InterPro"/>
</dbReference>
<keyword evidence="3 5" id="KW-1133">Transmembrane helix</keyword>
<feature type="transmembrane region" description="Helical" evidence="5">
    <location>
        <begin position="475"/>
        <end position="495"/>
    </location>
</feature>
<comment type="subcellular location">
    <subcellularLocation>
        <location evidence="1">Membrane</location>
        <topology evidence="1">Multi-pass membrane protein</topology>
    </subcellularLocation>
</comment>
<organism evidence="6 7">
    <name type="scientific">Nocardia ninae NBRC 108245</name>
    <dbReference type="NCBI Taxonomy" id="1210091"/>
    <lineage>
        <taxon>Bacteria</taxon>
        <taxon>Bacillati</taxon>
        <taxon>Actinomycetota</taxon>
        <taxon>Actinomycetes</taxon>
        <taxon>Mycobacteriales</taxon>
        <taxon>Nocardiaceae</taxon>
        <taxon>Nocardia</taxon>
    </lineage>
</organism>
<feature type="transmembrane region" description="Helical" evidence="5">
    <location>
        <begin position="284"/>
        <end position="303"/>
    </location>
</feature>
<dbReference type="Proteomes" id="UP000321424">
    <property type="component" value="Unassembled WGS sequence"/>
</dbReference>
<evidence type="ECO:0000313" key="7">
    <source>
        <dbReference type="Proteomes" id="UP000321424"/>
    </source>
</evidence>
<feature type="transmembrane region" description="Helical" evidence="5">
    <location>
        <begin position="443"/>
        <end position="463"/>
    </location>
</feature>
<dbReference type="EMBL" id="BJXA01000052">
    <property type="protein sequence ID" value="GEM41484.1"/>
    <property type="molecule type" value="Genomic_DNA"/>
</dbReference>
<feature type="transmembrane region" description="Helical" evidence="5">
    <location>
        <begin position="189"/>
        <end position="211"/>
    </location>
</feature>
<comment type="caution">
    <text evidence="6">The sequence shown here is derived from an EMBL/GenBank/DDBJ whole genome shotgun (WGS) entry which is preliminary data.</text>
</comment>
<feature type="transmembrane region" description="Helical" evidence="5">
    <location>
        <begin position="418"/>
        <end position="437"/>
    </location>
</feature>
<keyword evidence="4 5" id="KW-0472">Membrane</keyword>
<feature type="transmembrane region" description="Helical" evidence="5">
    <location>
        <begin position="324"/>
        <end position="343"/>
    </location>
</feature>
<feature type="transmembrane region" description="Helical" evidence="5">
    <location>
        <begin position="244"/>
        <end position="264"/>
    </location>
</feature>
<dbReference type="GO" id="GO:0016020">
    <property type="term" value="C:membrane"/>
    <property type="evidence" value="ECO:0007669"/>
    <property type="project" value="UniProtKB-SubCell"/>
</dbReference>
<dbReference type="PANTHER" id="PTHR47704">
    <property type="entry name" value="POTASSIUM TRANSPORTER KIMA"/>
    <property type="match status" value="1"/>
</dbReference>
<dbReference type="PANTHER" id="PTHR47704:SF1">
    <property type="entry name" value="POTASSIUM TRANSPORTER KIMA"/>
    <property type="match status" value="1"/>
</dbReference>
<gene>
    <name evidence="6" type="ORF">NN4_60030</name>
</gene>
<feature type="transmembrane region" description="Helical" evidence="5">
    <location>
        <begin position="121"/>
        <end position="152"/>
    </location>
</feature>
<dbReference type="Gene3D" id="1.20.1740.10">
    <property type="entry name" value="Amino acid/polyamine transporter I"/>
    <property type="match status" value="1"/>
</dbReference>
<dbReference type="AlphaFoldDB" id="A0A511MLI9"/>
<dbReference type="Pfam" id="PF13520">
    <property type="entry name" value="AA_permease_2"/>
    <property type="match status" value="1"/>
</dbReference>
<evidence type="ECO:0000256" key="5">
    <source>
        <dbReference type="SAM" id="Phobius"/>
    </source>
</evidence>
<sequence length="674" mass="70382">MREGRDVLAHVTLQREHADGGASLQVGGGGRGDRGSVHVGKFTSRRGVGLLTVAVRVPSTRRPAGRDGVDTRMVIAVLPRKVPAPRGEGEAAPARRGLTVPTGLAGLSLDAMASVSYGPEAIVLVLAAAGGAGLGLTLPVTVAIAALLAVLVASYRQVIAAFPDGGGAYAVAKTHLGHRTSLTAAASLIIDYVLNVAVSIAAGVAALTSAFPVLLPYTVWLCVAILVGITALNLLGITESARAFMVPTIVFVVGIGTVIVAGLVRSEPASVSTGVATVLDAHTVGVLLLLKAFSSGCAALTGVEAIANAVPSFQAPKVLRAQRAEVALGALLGVMLIGLAMLIEKFEVHPIDGTTVLSQLTEAALGHGIGYYVVQFATVVLLALAANTSYGGLPTLTKILADDNCLPHRFAVRSPREVYRYGVLTLAITAGVLLVGADGNMNALVPLFAIGVFVGFTIAQVGMVRHWLLARTAGWRWRLALNGFGALLTFVAAIVTTAMKFTAGAWLIVLVLPALVVGMERIRGAYSKIGAYRRSDEVPPPPRPRDAVIVVPVSEVSDLSCEALSAALSIGKDVVAVHVCLPGESVKAFTKAWEAWHPEVRLVLLEDSDATVGGPVARYVRENFEGRRKVVVIAEVDPPVGWNRVLPSHRSDELERVLRRMSDTVVCHLRVQVG</sequence>
<evidence type="ECO:0000256" key="3">
    <source>
        <dbReference type="ARBA" id="ARBA00022989"/>
    </source>
</evidence>
<keyword evidence="2 5" id="KW-0812">Transmembrane</keyword>
<accession>A0A511MLI9</accession>
<evidence type="ECO:0000313" key="6">
    <source>
        <dbReference type="EMBL" id="GEM41484.1"/>
    </source>
</evidence>
<dbReference type="InterPro" id="IPR053153">
    <property type="entry name" value="APC_K+_Transporter"/>
</dbReference>
<protein>
    <submittedName>
        <fullName evidence="6">Putative amino acid permease</fullName>
    </submittedName>
</protein>
<reference evidence="6 7" key="1">
    <citation type="submission" date="2019-07" db="EMBL/GenBank/DDBJ databases">
        <title>Whole genome shotgun sequence of Nocardia ninae NBRC 108245.</title>
        <authorList>
            <person name="Hosoyama A."/>
            <person name="Uohara A."/>
            <person name="Ohji S."/>
            <person name="Ichikawa N."/>
        </authorList>
    </citation>
    <scope>NUCLEOTIDE SEQUENCE [LARGE SCALE GENOMIC DNA]</scope>
    <source>
        <strain evidence="6 7">NBRC 108245</strain>
    </source>
</reference>
<evidence type="ECO:0000256" key="1">
    <source>
        <dbReference type="ARBA" id="ARBA00004141"/>
    </source>
</evidence>
<evidence type="ECO:0000256" key="2">
    <source>
        <dbReference type="ARBA" id="ARBA00022692"/>
    </source>
</evidence>